<keyword evidence="1" id="KW-1133">Transmembrane helix</keyword>
<dbReference type="AlphaFoldDB" id="X7Z1Y9"/>
<sequence>MAPVLAICGVDAGNEGGRPCRKRQPRSLRPTRAPFIQFLRYLSFGGCSSGCRSGRSSSISVCPVPAGFQPMLIAAAAAVAAVAAASRWTRGGVIAALLAIALRGAVAVLVGPSWEPDQLVPLYLGPAVVVELRPHTDFRRPLLFGAVAV</sequence>
<dbReference type="EMBL" id="JAOB01000083">
    <property type="protein sequence ID" value="EUA12670.1"/>
    <property type="molecule type" value="Genomic_DNA"/>
</dbReference>
<gene>
    <name evidence="2" type="ORF">I553_4064</name>
</gene>
<protein>
    <submittedName>
        <fullName evidence="2">Uncharacterized protein</fullName>
    </submittedName>
</protein>
<evidence type="ECO:0000313" key="2">
    <source>
        <dbReference type="EMBL" id="EUA12670.1"/>
    </source>
</evidence>
<proteinExistence type="predicted"/>
<keyword evidence="1" id="KW-0472">Membrane</keyword>
<accession>X7Z1Y9</accession>
<keyword evidence="1" id="KW-0812">Transmembrane</keyword>
<name>X7Z1Y9_MYCXE</name>
<dbReference type="PATRIC" id="fig|1299334.3.peg.9017"/>
<reference evidence="2" key="1">
    <citation type="submission" date="2014-01" db="EMBL/GenBank/DDBJ databases">
        <authorList>
            <person name="Brown-Elliot B."/>
            <person name="Wallace R."/>
            <person name="Lenaerts A."/>
            <person name="Ordway D."/>
            <person name="DeGroote M.A."/>
            <person name="Parker T."/>
            <person name="Sizemore C."/>
            <person name="Tallon L.J."/>
            <person name="Sadzewicz L.K."/>
            <person name="Sengamalay N."/>
            <person name="Fraser C.M."/>
            <person name="Hine E."/>
            <person name="Shefchek K.A."/>
            <person name="Das S.P."/>
            <person name="Tettelin H."/>
        </authorList>
    </citation>
    <scope>NUCLEOTIDE SEQUENCE [LARGE SCALE GENOMIC DNA]</scope>
    <source>
        <strain evidence="2">4042</strain>
    </source>
</reference>
<evidence type="ECO:0000256" key="1">
    <source>
        <dbReference type="SAM" id="Phobius"/>
    </source>
</evidence>
<feature type="transmembrane region" description="Helical" evidence="1">
    <location>
        <begin position="66"/>
        <end position="85"/>
    </location>
</feature>
<organism evidence="2">
    <name type="scientific">Mycobacterium xenopi 4042</name>
    <dbReference type="NCBI Taxonomy" id="1299334"/>
    <lineage>
        <taxon>Bacteria</taxon>
        <taxon>Bacillati</taxon>
        <taxon>Actinomycetota</taxon>
        <taxon>Actinomycetes</taxon>
        <taxon>Mycobacteriales</taxon>
        <taxon>Mycobacteriaceae</taxon>
        <taxon>Mycobacterium</taxon>
    </lineage>
</organism>
<feature type="transmembrane region" description="Helical" evidence="1">
    <location>
        <begin position="92"/>
        <end position="114"/>
    </location>
</feature>
<comment type="caution">
    <text evidence="2">The sequence shown here is derived from an EMBL/GenBank/DDBJ whole genome shotgun (WGS) entry which is preliminary data.</text>
</comment>